<dbReference type="AlphaFoldDB" id="A0A2S6I4N8"/>
<sequence>MHSKPLLLIVLAFLFSSCLPVYLARNYRPAREMNLLDIPRGGTVRAVHGDPGNPVQLFVERALADAGFTVYSNGLVSASVPVASLRYETGDTTVFRTERGTVYQRLYEDPDVQYLLKYSYSGEGASLYSFSASLVYADNGELIGSYSDTYAMARGADRVMEDFTESLIRSQAE</sequence>
<protein>
    <submittedName>
        <fullName evidence="1">Uncharacterized protein</fullName>
    </submittedName>
</protein>
<gene>
    <name evidence="1" type="ORF">CLV84_3065</name>
</gene>
<reference evidence="1 2" key="1">
    <citation type="submission" date="2018-02" db="EMBL/GenBank/DDBJ databases">
        <title>Genomic Encyclopedia of Archaeal and Bacterial Type Strains, Phase II (KMG-II): from individual species to whole genera.</title>
        <authorList>
            <person name="Goeker M."/>
        </authorList>
    </citation>
    <scope>NUCLEOTIDE SEQUENCE [LARGE SCALE GENOMIC DNA]</scope>
    <source>
        <strain evidence="1 2">DSM 29526</strain>
    </source>
</reference>
<evidence type="ECO:0000313" key="2">
    <source>
        <dbReference type="Proteomes" id="UP000237662"/>
    </source>
</evidence>
<accession>A0A2S6I4N8</accession>
<dbReference type="OrthoDB" id="9841117at2"/>
<keyword evidence="2" id="KW-1185">Reference proteome</keyword>
<organism evidence="1 2">
    <name type="scientific">Neolewinella xylanilytica</name>
    <dbReference type="NCBI Taxonomy" id="1514080"/>
    <lineage>
        <taxon>Bacteria</taxon>
        <taxon>Pseudomonadati</taxon>
        <taxon>Bacteroidota</taxon>
        <taxon>Saprospiria</taxon>
        <taxon>Saprospirales</taxon>
        <taxon>Lewinellaceae</taxon>
        <taxon>Neolewinella</taxon>
    </lineage>
</organism>
<evidence type="ECO:0000313" key="1">
    <source>
        <dbReference type="EMBL" id="PPK86146.1"/>
    </source>
</evidence>
<dbReference type="EMBL" id="PTJC01000006">
    <property type="protein sequence ID" value="PPK86146.1"/>
    <property type="molecule type" value="Genomic_DNA"/>
</dbReference>
<dbReference type="PROSITE" id="PS51257">
    <property type="entry name" value="PROKAR_LIPOPROTEIN"/>
    <property type="match status" value="1"/>
</dbReference>
<dbReference type="RefSeq" id="WP_104420607.1">
    <property type="nucleotide sequence ID" value="NZ_PTJC01000006.1"/>
</dbReference>
<comment type="caution">
    <text evidence="1">The sequence shown here is derived from an EMBL/GenBank/DDBJ whole genome shotgun (WGS) entry which is preliminary data.</text>
</comment>
<dbReference type="Proteomes" id="UP000237662">
    <property type="component" value="Unassembled WGS sequence"/>
</dbReference>
<name>A0A2S6I4N8_9BACT</name>
<proteinExistence type="predicted"/>